<sequence length="140" mass="15596">MCEGDVPAVRELEELCFADAWSEALLLQGLGSRLDTFWVLEEDGKICGYANLRVIAGEGEVERIAVHPDFRGGGFGRKLMEQMVSSGRMQGVTDMTLEVRAGNETAIKLYASCGFQKEAVRRGYYREPVEDAVIMWNRGI</sequence>
<gene>
    <name evidence="5" type="ORF">HMPREF9473_04193</name>
</gene>
<evidence type="ECO:0000256" key="1">
    <source>
        <dbReference type="ARBA" id="ARBA00022679"/>
    </source>
</evidence>
<evidence type="ECO:0000256" key="3">
    <source>
        <dbReference type="RuleBase" id="RU363094"/>
    </source>
</evidence>
<protein>
    <recommendedName>
        <fullName evidence="3">[Ribosomal protein bS18]-alanine N-acetyltransferase</fullName>
        <ecNumber evidence="3">2.3.1.266</ecNumber>
    </recommendedName>
</protein>
<dbReference type="Pfam" id="PF00583">
    <property type="entry name" value="Acetyltransf_1"/>
    <property type="match status" value="1"/>
</dbReference>
<name>G5IL15_9FIRM</name>
<dbReference type="CDD" id="cd04301">
    <property type="entry name" value="NAT_SF"/>
    <property type="match status" value="1"/>
</dbReference>
<dbReference type="PANTHER" id="PTHR43877:SF2">
    <property type="entry name" value="AMINOALKYLPHOSPHONATE N-ACETYLTRANSFERASE-RELATED"/>
    <property type="match status" value="1"/>
</dbReference>
<dbReference type="SUPFAM" id="SSF55729">
    <property type="entry name" value="Acyl-CoA N-acyltransferases (Nat)"/>
    <property type="match status" value="1"/>
</dbReference>
<dbReference type="NCBIfam" id="TIGR01575">
    <property type="entry name" value="rimI"/>
    <property type="match status" value="1"/>
</dbReference>
<dbReference type="GO" id="GO:0008999">
    <property type="term" value="F:protein-N-terminal-alanine acetyltransferase activity"/>
    <property type="evidence" value="ECO:0007669"/>
    <property type="project" value="UniProtKB-EC"/>
</dbReference>
<dbReference type="PANTHER" id="PTHR43877">
    <property type="entry name" value="AMINOALKYLPHOSPHONATE N-ACETYLTRANSFERASE-RELATED-RELATED"/>
    <property type="match status" value="1"/>
</dbReference>
<proteinExistence type="inferred from homology"/>
<dbReference type="EMBL" id="ADLN01000118">
    <property type="protein sequence ID" value="EHI57703.1"/>
    <property type="molecule type" value="Genomic_DNA"/>
</dbReference>
<feature type="domain" description="N-acetyltransferase" evidence="4">
    <location>
        <begin position="1"/>
        <end position="140"/>
    </location>
</feature>
<dbReference type="HOGENOM" id="CLU_013985_23_2_9"/>
<keyword evidence="2" id="KW-0012">Acyltransferase</keyword>
<comment type="similarity">
    <text evidence="3">Belongs to the acetyltransferase family. RimI subfamily.</text>
</comment>
<comment type="function">
    <text evidence="3">Acetylates the N-terminal alanine of ribosomal protein bS18.</text>
</comment>
<dbReference type="GO" id="GO:0005737">
    <property type="term" value="C:cytoplasm"/>
    <property type="evidence" value="ECO:0007669"/>
    <property type="project" value="UniProtKB-SubCell"/>
</dbReference>
<keyword evidence="1 5" id="KW-0808">Transferase</keyword>
<evidence type="ECO:0000313" key="5">
    <source>
        <dbReference type="EMBL" id="EHI57703.1"/>
    </source>
</evidence>
<dbReference type="AlphaFoldDB" id="G5IL15"/>
<evidence type="ECO:0000313" key="6">
    <source>
        <dbReference type="Proteomes" id="UP000005384"/>
    </source>
</evidence>
<dbReference type="Proteomes" id="UP000005384">
    <property type="component" value="Unassembled WGS sequence"/>
</dbReference>
<keyword evidence="6" id="KW-1185">Reference proteome</keyword>
<evidence type="ECO:0000259" key="4">
    <source>
        <dbReference type="PROSITE" id="PS51186"/>
    </source>
</evidence>
<comment type="catalytic activity">
    <reaction evidence="3">
        <text>N-terminal L-alanyl-[ribosomal protein bS18] + acetyl-CoA = N-terminal N(alpha)-acetyl-L-alanyl-[ribosomal protein bS18] + CoA + H(+)</text>
        <dbReference type="Rhea" id="RHEA:43756"/>
        <dbReference type="Rhea" id="RHEA-COMP:10676"/>
        <dbReference type="Rhea" id="RHEA-COMP:10677"/>
        <dbReference type="ChEBI" id="CHEBI:15378"/>
        <dbReference type="ChEBI" id="CHEBI:57287"/>
        <dbReference type="ChEBI" id="CHEBI:57288"/>
        <dbReference type="ChEBI" id="CHEBI:64718"/>
        <dbReference type="ChEBI" id="CHEBI:83683"/>
        <dbReference type="EC" id="2.3.1.266"/>
    </reaction>
</comment>
<dbReference type="EC" id="2.3.1.266" evidence="3"/>
<dbReference type="Gene3D" id="3.40.630.30">
    <property type="match status" value="1"/>
</dbReference>
<dbReference type="InterPro" id="IPR050832">
    <property type="entry name" value="Bact_Acetyltransf"/>
</dbReference>
<dbReference type="InterPro" id="IPR016181">
    <property type="entry name" value="Acyl_CoA_acyltransferase"/>
</dbReference>
<comment type="subcellular location">
    <subcellularLocation>
        <location evidence="3">Cytoplasm</location>
    </subcellularLocation>
</comment>
<keyword evidence="3" id="KW-0963">Cytoplasm</keyword>
<accession>G5IL15</accession>
<reference evidence="5 6" key="1">
    <citation type="submission" date="2011-08" db="EMBL/GenBank/DDBJ databases">
        <title>The Genome Sequence of Clostridium hathewayi WAL-18680.</title>
        <authorList>
            <consortium name="The Broad Institute Genome Sequencing Platform"/>
            <person name="Earl A."/>
            <person name="Ward D."/>
            <person name="Feldgarden M."/>
            <person name="Gevers D."/>
            <person name="Finegold S.M."/>
            <person name="Summanen P.H."/>
            <person name="Molitoris D.R."/>
            <person name="Song M."/>
            <person name="Daigneault M."/>
            <person name="Allen-Vercoe E."/>
            <person name="Young S.K."/>
            <person name="Zeng Q."/>
            <person name="Gargeya S."/>
            <person name="Fitzgerald M."/>
            <person name="Haas B."/>
            <person name="Abouelleil A."/>
            <person name="Alvarado L."/>
            <person name="Arachchi H.M."/>
            <person name="Berlin A."/>
            <person name="Brown A."/>
            <person name="Chapman S.B."/>
            <person name="Chen Z."/>
            <person name="Dunbar C."/>
            <person name="Freedman E."/>
            <person name="Gearin G."/>
            <person name="Gellesch M."/>
            <person name="Goldberg J."/>
            <person name="Griggs A."/>
            <person name="Gujja S."/>
            <person name="Heiman D."/>
            <person name="Howarth C."/>
            <person name="Larson L."/>
            <person name="Lui A."/>
            <person name="MacDonald P.J.P."/>
            <person name="Montmayeur A."/>
            <person name="Murphy C."/>
            <person name="Neiman D."/>
            <person name="Pearson M."/>
            <person name="Priest M."/>
            <person name="Roberts A."/>
            <person name="Saif S."/>
            <person name="Shea T."/>
            <person name="Shenoy N."/>
            <person name="Sisk P."/>
            <person name="Stolte C."/>
            <person name="Sykes S."/>
            <person name="Wortman J."/>
            <person name="Nusbaum C."/>
            <person name="Birren B."/>
        </authorList>
    </citation>
    <scope>NUCLEOTIDE SEQUENCE [LARGE SCALE GENOMIC DNA]</scope>
    <source>
        <strain evidence="5 6">WAL-18680</strain>
    </source>
</reference>
<dbReference type="InterPro" id="IPR006464">
    <property type="entry name" value="AcTrfase_RimI/Ard1"/>
</dbReference>
<dbReference type="PROSITE" id="PS51186">
    <property type="entry name" value="GNAT"/>
    <property type="match status" value="1"/>
</dbReference>
<dbReference type="PATRIC" id="fig|742737.3.peg.4179"/>
<organism evidence="5 6">
    <name type="scientific">Hungatella hathewayi WAL-18680</name>
    <dbReference type="NCBI Taxonomy" id="742737"/>
    <lineage>
        <taxon>Bacteria</taxon>
        <taxon>Bacillati</taxon>
        <taxon>Bacillota</taxon>
        <taxon>Clostridia</taxon>
        <taxon>Lachnospirales</taxon>
        <taxon>Lachnospiraceae</taxon>
        <taxon>Hungatella</taxon>
    </lineage>
</organism>
<dbReference type="InterPro" id="IPR000182">
    <property type="entry name" value="GNAT_dom"/>
</dbReference>
<evidence type="ECO:0000256" key="2">
    <source>
        <dbReference type="ARBA" id="ARBA00023315"/>
    </source>
</evidence>
<comment type="caution">
    <text evidence="5">The sequence shown here is derived from an EMBL/GenBank/DDBJ whole genome shotgun (WGS) entry which is preliminary data.</text>
</comment>